<feature type="compositionally biased region" description="Acidic residues" evidence="6">
    <location>
        <begin position="113"/>
        <end position="122"/>
    </location>
</feature>
<keyword evidence="4" id="KW-0539">Nucleus</keyword>
<feature type="compositionally biased region" description="Acidic residues" evidence="6">
    <location>
        <begin position="131"/>
        <end position="140"/>
    </location>
</feature>
<reference evidence="7" key="1">
    <citation type="journal article" date="2023" name="Mol. Phylogenet. Evol.">
        <title>Genome-scale phylogeny and comparative genomics of the fungal order Sordariales.</title>
        <authorList>
            <person name="Hensen N."/>
            <person name="Bonometti L."/>
            <person name="Westerberg I."/>
            <person name="Brannstrom I.O."/>
            <person name="Guillou S."/>
            <person name="Cros-Aarteil S."/>
            <person name="Calhoun S."/>
            <person name="Haridas S."/>
            <person name="Kuo A."/>
            <person name="Mondo S."/>
            <person name="Pangilinan J."/>
            <person name="Riley R."/>
            <person name="LaButti K."/>
            <person name="Andreopoulos B."/>
            <person name="Lipzen A."/>
            <person name="Chen C."/>
            <person name="Yan M."/>
            <person name="Daum C."/>
            <person name="Ng V."/>
            <person name="Clum A."/>
            <person name="Steindorff A."/>
            <person name="Ohm R.A."/>
            <person name="Martin F."/>
            <person name="Silar P."/>
            <person name="Natvig D.O."/>
            <person name="Lalanne C."/>
            <person name="Gautier V."/>
            <person name="Ament-Velasquez S.L."/>
            <person name="Kruys A."/>
            <person name="Hutchinson M.I."/>
            <person name="Powell A.J."/>
            <person name="Barry K."/>
            <person name="Miller A.N."/>
            <person name="Grigoriev I.V."/>
            <person name="Debuchy R."/>
            <person name="Gladieux P."/>
            <person name="Hiltunen Thoren M."/>
            <person name="Johannesson H."/>
        </authorList>
    </citation>
    <scope>NUCLEOTIDE SEQUENCE</scope>
    <source>
        <strain evidence="7">PSN324</strain>
    </source>
</reference>
<name>A0AAV9HP55_9PEZI</name>
<dbReference type="InterPro" id="IPR019186">
    <property type="entry name" value="Nucleolar_protein_12"/>
</dbReference>
<dbReference type="PANTHER" id="PTHR14577">
    <property type="entry name" value="NUCLEOLAR PROTEIN 12"/>
    <property type="match status" value="1"/>
</dbReference>
<dbReference type="GO" id="GO:0005730">
    <property type="term" value="C:nucleolus"/>
    <property type="evidence" value="ECO:0007669"/>
    <property type="project" value="UniProtKB-SubCell"/>
</dbReference>
<evidence type="ECO:0000313" key="7">
    <source>
        <dbReference type="EMBL" id="KAK4462158.1"/>
    </source>
</evidence>
<dbReference type="PANTHER" id="PTHR14577:SF0">
    <property type="entry name" value="NUCLEOLAR PROTEIN 12"/>
    <property type="match status" value="1"/>
</dbReference>
<evidence type="ECO:0000256" key="1">
    <source>
        <dbReference type="ARBA" id="ARBA00004604"/>
    </source>
</evidence>
<feature type="region of interest" description="Disordered" evidence="6">
    <location>
        <begin position="1"/>
        <end position="32"/>
    </location>
</feature>
<proteinExistence type="inferred from homology"/>
<dbReference type="Pfam" id="PF09805">
    <property type="entry name" value="Nop25"/>
    <property type="match status" value="1"/>
</dbReference>
<feature type="compositionally biased region" description="Basic and acidic residues" evidence="6">
    <location>
        <begin position="201"/>
        <end position="210"/>
    </location>
</feature>
<evidence type="ECO:0000313" key="8">
    <source>
        <dbReference type="Proteomes" id="UP001321749"/>
    </source>
</evidence>
<feature type="region of interest" description="Disordered" evidence="6">
    <location>
        <begin position="103"/>
        <end position="226"/>
    </location>
</feature>
<evidence type="ECO:0000256" key="5">
    <source>
        <dbReference type="SAM" id="Coils"/>
    </source>
</evidence>
<feature type="compositionally biased region" description="Basic and acidic residues" evidence="6">
    <location>
        <begin position="153"/>
        <end position="166"/>
    </location>
</feature>
<evidence type="ECO:0000256" key="3">
    <source>
        <dbReference type="ARBA" id="ARBA00023054"/>
    </source>
</evidence>
<dbReference type="GO" id="GO:0019843">
    <property type="term" value="F:rRNA binding"/>
    <property type="evidence" value="ECO:0007669"/>
    <property type="project" value="TreeGrafter"/>
</dbReference>
<feature type="coiled-coil region" evidence="5">
    <location>
        <begin position="59"/>
        <end position="86"/>
    </location>
</feature>
<reference evidence="7" key="2">
    <citation type="submission" date="2023-06" db="EMBL/GenBank/DDBJ databases">
        <authorList>
            <consortium name="Lawrence Berkeley National Laboratory"/>
            <person name="Mondo S.J."/>
            <person name="Hensen N."/>
            <person name="Bonometti L."/>
            <person name="Westerberg I."/>
            <person name="Brannstrom I.O."/>
            <person name="Guillou S."/>
            <person name="Cros-Aarteil S."/>
            <person name="Calhoun S."/>
            <person name="Haridas S."/>
            <person name="Kuo A."/>
            <person name="Pangilinan J."/>
            <person name="Riley R."/>
            <person name="Labutti K."/>
            <person name="Andreopoulos B."/>
            <person name="Lipzen A."/>
            <person name="Chen C."/>
            <person name="Yanf M."/>
            <person name="Daum C."/>
            <person name="Ng V."/>
            <person name="Clum A."/>
            <person name="Steindorff A."/>
            <person name="Ohm R."/>
            <person name="Martin F."/>
            <person name="Silar P."/>
            <person name="Natvig D."/>
            <person name="Lalanne C."/>
            <person name="Gautier V."/>
            <person name="Ament-Velasquez S.L."/>
            <person name="Kruys A."/>
            <person name="Hutchinson M.I."/>
            <person name="Powell A.J."/>
            <person name="Barry K."/>
            <person name="Miller A.N."/>
            <person name="Grigoriev I.V."/>
            <person name="Debuchy R."/>
            <person name="Gladieux P."/>
            <person name="Thoren M.H."/>
            <person name="Johannesson H."/>
        </authorList>
    </citation>
    <scope>NUCLEOTIDE SEQUENCE</scope>
    <source>
        <strain evidence="7">PSN324</strain>
    </source>
</reference>
<protein>
    <submittedName>
        <fullName evidence="7">Nucleolar protein 12-domain-containing protein</fullName>
    </submittedName>
</protein>
<keyword evidence="3 5" id="KW-0175">Coiled coil</keyword>
<accession>A0AAV9HP55</accession>
<organism evidence="7 8">
    <name type="scientific">Cladorrhinum samala</name>
    <dbReference type="NCBI Taxonomy" id="585594"/>
    <lineage>
        <taxon>Eukaryota</taxon>
        <taxon>Fungi</taxon>
        <taxon>Dikarya</taxon>
        <taxon>Ascomycota</taxon>
        <taxon>Pezizomycotina</taxon>
        <taxon>Sordariomycetes</taxon>
        <taxon>Sordariomycetidae</taxon>
        <taxon>Sordariales</taxon>
        <taxon>Podosporaceae</taxon>
        <taxon>Cladorrhinum</taxon>
    </lineage>
</organism>
<feature type="compositionally biased region" description="Basic residues" evidence="6">
    <location>
        <begin position="211"/>
        <end position="226"/>
    </location>
</feature>
<sequence>MDASMLDPRFITQPRQRRTAPAPPKTKKRKIQHAVEEVTFDKDARAEYLTGFHKRKLARKKHAQEINEEKERLARIEMRKQIREERRQAVEEHVQTIHKILRDAEAAGQTQEGGEEEWDGLSDNEVHEEPPLDLEEEYIDEDKYTTVTVEAVSVDRDGLHKPKFEASDNESDADADKNEEPKEEADNKKVKRPKEKKKKFRYETKFDRNLSARKQKAKKRKAQGRD</sequence>
<evidence type="ECO:0000256" key="6">
    <source>
        <dbReference type="SAM" id="MobiDB-lite"/>
    </source>
</evidence>
<gene>
    <name evidence="7" type="ORF">QBC42DRAFT_268547</name>
</gene>
<evidence type="ECO:0000256" key="2">
    <source>
        <dbReference type="ARBA" id="ARBA00007175"/>
    </source>
</evidence>
<feature type="compositionally biased region" description="Basic residues" evidence="6">
    <location>
        <begin position="189"/>
        <end position="200"/>
    </location>
</feature>
<dbReference type="Proteomes" id="UP001321749">
    <property type="component" value="Unassembled WGS sequence"/>
</dbReference>
<comment type="caution">
    <text evidence="7">The sequence shown here is derived from an EMBL/GenBank/DDBJ whole genome shotgun (WGS) entry which is preliminary data.</text>
</comment>
<dbReference type="EMBL" id="MU864977">
    <property type="protein sequence ID" value="KAK4462158.1"/>
    <property type="molecule type" value="Genomic_DNA"/>
</dbReference>
<evidence type="ECO:0000256" key="4">
    <source>
        <dbReference type="ARBA" id="ARBA00023242"/>
    </source>
</evidence>
<dbReference type="AlphaFoldDB" id="A0AAV9HP55"/>
<feature type="compositionally biased region" description="Basic and acidic residues" evidence="6">
    <location>
        <begin position="174"/>
        <end position="188"/>
    </location>
</feature>
<comment type="subcellular location">
    <subcellularLocation>
        <location evidence="1">Nucleus</location>
        <location evidence="1">Nucleolus</location>
    </subcellularLocation>
</comment>
<keyword evidence="8" id="KW-1185">Reference proteome</keyword>
<comment type="similarity">
    <text evidence="2">Belongs to the RRP17 family.</text>
</comment>